<dbReference type="Pfam" id="PF02755">
    <property type="entry name" value="RPEL"/>
    <property type="match status" value="2"/>
</dbReference>
<dbReference type="SMART" id="SM00513">
    <property type="entry name" value="SAP"/>
    <property type="match status" value="1"/>
</dbReference>
<feature type="compositionally biased region" description="Pro residues" evidence="9">
    <location>
        <begin position="227"/>
        <end position="240"/>
    </location>
</feature>
<feature type="repeat" description="RPEL" evidence="7">
    <location>
        <begin position="141"/>
        <end position="166"/>
    </location>
</feature>
<gene>
    <name evidence="11" type="ORF">G5714_003123</name>
</gene>
<feature type="region of interest" description="Disordered" evidence="9">
    <location>
        <begin position="497"/>
        <end position="523"/>
    </location>
</feature>
<feature type="coiled-coil region" evidence="8">
    <location>
        <begin position="586"/>
        <end position="613"/>
    </location>
</feature>
<evidence type="ECO:0000313" key="12">
    <source>
        <dbReference type="Proteomes" id="UP000579812"/>
    </source>
</evidence>
<keyword evidence="3" id="KW-0805">Transcription regulation</keyword>
<feature type="domain" description="SAP" evidence="10">
    <location>
        <begin position="402"/>
        <end position="436"/>
    </location>
</feature>
<organism evidence="11 12">
    <name type="scientific">Onychostoma macrolepis</name>
    <dbReference type="NCBI Taxonomy" id="369639"/>
    <lineage>
        <taxon>Eukaryota</taxon>
        <taxon>Metazoa</taxon>
        <taxon>Chordata</taxon>
        <taxon>Craniata</taxon>
        <taxon>Vertebrata</taxon>
        <taxon>Euteleostomi</taxon>
        <taxon>Actinopterygii</taxon>
        <taxon>Neopterygii</taxon>
        <taxon>Teleostei</taxon>
        <taxon>Ostariophysi</taxon>
        <taxon>Cypriniformes</taxon>
        <taxon>Cyprinidae</taxon>
        <taxon>Acrossocheilinae</taxon>
        <taxon>Onychostoma</taxon>
    </lineage>
</organism>
<feature type="compositionally biased region" description="Basic and acidic residues" evidence="9">
    <location>
        <begin position="271"/>
        <end position="287"/>
    </location>
</feature>
<dbReference type="Gene3D" id="6.10.140.2040">
    <property type="match status" value="1"/>
</dbReference>
<dbReference type="AlphaFoldDB" id="A0A7J6D9N8"/>
<evidence type="ECO:0000256" key="3">
    <source>
        <dbReference type="ARBA" id="ARBA00023015"/>
    </source>
</evidence>
<dbReference type="InterPro" id="IPR036361">
    <property type="entry name" value="SAP_dom_sf"/>
</dbReference>
<feature type="compositionally biased region" description="Low complexity" evidence="9">
    <location>
        <begin position="373"/>
        <end position="388"/>
    </location>
</feature>
<evidence type="ECO:0000313" key="11">
    <source>
        <dbReference type="EMBL" id="KAF4115634.1"/>
    </source>
</evidence>
<feature type="repeat" description="RPEL" evidence="7">
    <location>
        <begin position="53"/>
        <end position="78"/>
    </location>
</feature>
<dbReference type="Proteomes" id="UP000579812">
    <property type="component" value="Unassembled WGS sequence"/>
</dbReference>
<dbReference type="GO" id="GO:0045944">
    <property type="term" value="P:positive regulation of transcription by RNA polymerase II"/>
    <property type="evidence" value="ECO:0007669"/>
    <property type="project" value="TreeGrafter"/>
</dbReference>
<feature type="repeat" description="RPEL" evidence="7">
    <location>
        <begin position="97"/>
        <end position="122"/>
    </location>
</feature>
<feature type="region of interest" description="Disordered" evidence="9">
    <location>
        <begin position="849"/>
        <end position="869"/>
    </location>
</feature>
<name>A0A7J6D9N8_9TELE</name>
<evidence type="ECO:0000256" key="8">
    <source>
        <dbReference type="SAM" id="Coils"/>
    </source>
</evidence>
<sequence>MATMGEESSPSVIAPTDTTGSTSSPQSDAVTNELQELSLQPAPNLLPIHERKNVLQLKLQQRRTREELVNQGIMPPLKSSASFHEQRRSLERARTEDYLKRKIRSRPEKSELVRMHILEETSAEPSLQAKQLLLKRARLADDLNDKISQRPGLMELIHKNILPVHSSLKQAIIETEFPKVEAESSSFDEESSDAFSPEQTLHQDSPLGQGHLPSPPERPANETTPKQAPPPPPPPPPPLPNTAGPAPQQKLTNGTTGHKQAPALQKGGKVGSERHIQRSKKVRDNKPKVKKLKYHQYVPPDHKPEREPPPLLDSTYAKLLYQQQLFLQLQIINQQQQNYNYHTILPAPPKPPADQQPASANGPSPSKNDTPSQSTSTNLTGQNQQTTTIGGGIKMGPLPPNLDELKVAELKQELKVRGLTVSGTKNDLIERLKNFHEQNGGINAPTSSKINTPPAPVMGGVSSSTQSADRSMGIATLPFVATAERGGAQMTAPQIMQFGSTSSSPPVSPAHSERSSTGMSPDETSCNGDAFGEMVTSPLTQLSLQPSPPLPSTICIKEEPGSRTSPSSCCLVSQSAAPPIDKDQMLQEKDRRIQELTRMLLQKQQLVESLRSQLNGKRVGAPVQMKEVLPGVTMEVIRATIKEEVIEVIEESEMVTEPQVFRHAGQTQQQQQRTAAAIDLEQDQQLIMQQNQRNLQQQIHQRKRKTQKQQHNQQKQQLPQALTNQQSSPVSSFPVDVLNSNSTPTIVTDSNGNQFLLTLSNQNTEAPARGRRALGKRLQSTPTVFPNQSVTEFLNRNNQSEQPIQTVILKQPIKKALKPDLNVTTNYKASSCTSISSPANIQPFFSPVDSMNDTEPIPSSPNNNNNDNEEMCVSLDQHALLSPSTLCSPIALCHQENGCHQQVDDLFDILIQRGEISENFKAAPDPVLERLRPNTPLSSSSSPLSLSRPPDMPLKTLILEPQPPSIKIHSNCNTGGGRLEDFLESTTGKPLLGVEPGGPTTLIVDLHNQMLSTPSILDHPRSPMDTCDMSFSSHSPSDLIDSAPDPMDWLELGMGGTGGDGPGMVHMNGHNSSSLFSTDFLDTSDMNWSSL</sequence>
<dbReference type="GO" id="GO:0005634">
    <property type="term" value="C:nucleus"/>
    <property type="evidence" value="ECO:0007669"/>
    <property type="project" value="UniProtKB-SubCell"/>
</dbReference>
<feature type="region of interest" description="Disordered" evidence="9">
    <location>
        <begin position="342"/>
        <end position="397"/>
    </location>
</feature>
<dbReference type="GO" id="GO:0003713">
    <property type="term" value="F:transcription coactivator activity"/>
    <property type="evidence" value="ECO:0007669"/>
    <property type="project" value="UniProtKB-ARBA"/>
</dbReference>
<keyword evidence="6" id="KW-0539">Nucleus</keyword>
<keyword evidence="5" id="KW-0804">Transcription</keyword>
<feature type="compositionally biased region" description="Polar residues" evidence="9">
    <location>
        <begin position="361"/>
        <end position="372"/>
    </location>
</feature>
<evidence type="ECO:0000256" key="6">
    <source>
        <dbReference type="ARBA" id="ARBA00023242"/>
    </source>
</evidence>
<accession>A0A7J6D9N8</accession>
<dbReference type="PANTHER" id="PTHR22793">
    <property type="entry name" value="MYOCARDIN-RELATED TRANSCRIPTION FACTOR-RELATED"/>
    <property type="match status" value="1"/>
</dbReference>
<comment type="subcellular location">
    <subcellularLocation>
        <location evidence="1">Nucleus</location>
    </subcellularLocation>
</comment>
<dbReference type="SMART" id="SM00707">
    <property type="entry name" value="RPEL"/>
    <property type="match status" value="3"/>
</dbReference>
<keyword evidence="4 8" id="KW-0175">Coiled coil</keyword>
<dbReference type="InterPro" id="IPR003034">
    <property type="entry name" value="SAP_dom"/>
</dbReference>
<evidence type="ECO:0000259" key="10">
    <source>
        <dbReference type="PROSITE" id="PS50800"/>
    </source>
</evidence>
<dbReference type="InterPro" id="IPR004018">
    <property type="entry name" value="RPEL_repeat"/>
</dbReference>
<dbReference type="PANTHER" id="PTHR22793:SF6">
    <property type="entry name" value="MYOCARDIN-RELATED TRANSCRIPTION FACTOR A"/>
    <property type="match status" value="1"/>
</dbReference>
<feature type="region of interest" description="Disordered" evidence="9">
    <location>
        <begin position="1"/>
        <end position="35"/>
    </location>
</feature>
<evidence type="ECO:0000256" key="7">
    <source>
        <dbReference type="PROSITE-ProRule" id="PRU00401"/>
    </source>
</evidence>
<protein>
    <recommendedName>
        <fullName evidence="10">SAP domain-containing protein</fullName>
    </recommendedName>
</protein>
<dbReference type="SUPFAM" id="SSF68906">
    <property type="entry name" value="SAP domain"/>
    <property type="match status" value="1"/>
</dbReference>
<keyword evidence="12" id="KW-1185">Reference proteome</keyword>
<feature type="region of interest" description="Disordered" evidence="9">
    <location>
        <begin position="182"/>
        <end position="311"/>
    </location>
</feature>
<dbReference type="PROSITE" id="PS50800">
    <property type="entry name" value="SAP"/>
    <property type="match status" value="1"/>
</dbReference>
<feature type="compositionally biased region" description="Low complexity" evidence="9">
    <location>
        <begin position="709"/>
        <end position="726"/>
    </location>
</feature>
<evidence type="ECO:0000256" key="9">
    <source>
        <dbReference type="SAM" id="MobiDB-lite"/>
    </source>
</evidence>
<evidence type="ECO:0000256" key="5">
    <source>
        <dbReference type="ARBA" id="ARBA00023163"/>
    </source>
</evidence>
<feature type="compositionally biased region" description="Polar residues" evidence="9">
    <location>
        <begin position="249"/>
        <end position="258"/>
    </location>
</feature>
<feature type="region of interest" description="Disordered" evidence="9">
    <location>
        <begin position="439"/>
        <end position="467"/>
    </location>
</feature>
<dbReference type="OrthoDB" id="197676at2759"/>
<reference evidence="11 12" key="1">
    <citation type="submission" date="2020-04" db="EMBL/GenBank/DDBJ databases">
        <title>Chromosome-level genome assembly of a cyprinid fish Onychostoma macrolepis by integration of Nanopore Sequencing, Bionano and Hi-C technology.</title>
        <authorList>
            <person name="Wang D."/>
        </authorList>
    </citation>
    <scope>NUCLEOTIDE SEQUENCE [LARGE SCALE GENOMIC DNA]</scope>
    <source>
        <strain evidence="11">SWU-2019</strain>
        <tissue evidence="11">Muscle</tissue>
    </source>
</reference>
<dbReference type="FunFam" id="1.10.720.30:FF:000002">
    <property type="entry name" value="Myocardin related transcription factor A"/>
    <property type="match status" value="1"/>
</dbReference>
<dbReference type="EMBL" id="JAAMOB010000003">
    <property type="protein sequence ID" value="KAF4115634.1"/>
    <property type="molecule type" value="Genomic_DNA"/>
</dbReference>
<dbReference type="InterPro" id="IPR043451">
    <property type="entry name" value="Myocardin-like"/>
</dbReference>
<evidence type="ECO:0000256" key="1">
    <source>
        <dbReference type="ARBA" id="ARBA00004123"/>
    </source>
</evidence>
<dbReference type="GO" id="GO:0051145">
    <property type="term" value="P:smooth muscle cell differentiation"/>
    <property type="evidence" value="ECO:0007669"/>
    <property type="project" value="TreeGrafter"/>
</dbReference>
<dbReference type="Gene3D" id="6.10.150.10">
    <property type="match status" value="1"/>
</dbReference>
<feature type="compositionally biased region" description="Polar residues" evidence="9">
    <location>
        <begin position="440"/>
        <end position="451"/>
    </location>
</feature>
<dbReference type="Gene3D" id="1.10.720.30">
    <property type="entry name" value="SAP domain"/>
    <property type="match status" value="1"/>
</dbReference>
<evidence type="ECO:0000256" key="2">
    <source>
        <dbReference type="ARBA" id="ARBA00022737"/>
    </source>
</evidence>
<evidence type="ECO:0000256" key="4">
    <source>
        <dbReference type="ARBA" id="ARBA00023054"/>
    </source>
</evidence>
<keyword evidence="2" id="KW-0677">Repeat</keyword>
<dbReference type="PROSITE" id="PS51073">
    <property type="entry name" value="RPEL"/>
    <property type="match status" value="3"/>
</dbReference>
<proteinExistence type="predicted"/>
<comment type="caution">
    <text evidence="11">The sequence shown here is derived from an EMBL/GenBank/DDBJ whole genome shotgun (WGS) entry which is preliminary data.</text>
</comment>
<dbReference type="Pfam" id="PF02037">
    <property type="entry name" value="SAP"/>
    <property type="match status" value="1"/>
</dbReference>
<feature type="region of interest" description="Disordered" evidence="9">
    <location>
        <begin position="691"/>
        <end position="732"/>
    </location>
</feature>